<reference evidence="1 2" key="1">
    <citation type="submission" date="2019-01" db="EMBL/GenBank/DDBJ databases">
        <title>Genome sequencing of strain 2JSPR-7.</title>
        <authorList>
            <person name="Heo J."/>
            <person name="Kim S.-J."/>
            <person name="Kim J.-S."/>
            <person name="Hong S.-B."/>
            <person name="Kwon S.-W."/>
        </authorList>
    </citation>
    <scope>NUCLEOTIDE SEQUENCE [LARGE SCALE GENOMIC DNA]</scope>
    <source>
        <strain evidence="1 2">2JSPR-7</strain>
    </source>
</reference>
<dbReference type="RefSeq" id="WP_129203905.1">
    <property type="nucleotide sequence ID" value="NZ_CP035495.1"/>
</dbReference>
<dbReference type="KEGG" id="xyl:ET495_07480"/>
<organism evidence="1 2">
    <name type="scientific">Xylanimonas allomyrinae</name>
    <dbReference type="NCBI Taxonomy" id="2509459"/>
    <lineage>
        <taxon>Bacteria</taxon>
        <taxon>Bacillati</taxon>
        <taxon>Actinomycetota</taxon>
        <taxon>Actinomycetes</taxon>
        <taxon>Micrococcales</taxon>
        <taxon>Promicromonosporaceae</taxon>
        <taxon>Xylanimonas</taxon>
    </lineage>
</organism>
<evidence type="ECO:0000313" key="2">
    <source>
        <dbReference type="Proteomes" id="UP000291758"/>
    </source>
</evidence>
<dbReference type="Proteomes" id="UP000291758">
    <property type="component" value="Chromosome"/>
</dbReference>
<evidence type="ECO:0000313" key="1">
    <source>
        <dbReference type="EMBL" id="QAY63111.1"/>
    </source>
</evidence>
<keyword evidence="2" id="KW-1185">Reference proteome</keyword>
<dbReference type="AlphaFoldDB" id="A0A4V0YE63"/>
<dbReference type="EMBL" id="CP035495">
    <property type="protein sequence ID" value="QAY63111.1"/>
    <property type="molecule type" value="Genomic_DNA"/>
</dbReference>
<name>A0A4V0YE63_9MICO</name>
<proteinExistence type="predicted"/>
<sequence>MTWLDTEALRPHAHTRGHLAAGAALRCGCGSDALDTPAATHACPAARWEPVRRQLTGWVRARLIYSSR</sequence>
<protein>
    <submittedName>
        <fullName evidence="1">Uncharacterized protein</fullName>
    </submittedName>
</protein>
<accession>A0A4V0YE63</accession>
<gene>
    <name evidence="1" type="ORF">ET495_07480</name>
</gene>